<dbReference type="EMBL" id="CP001278">
    <property type="protein sequence ID" value="ACQ68935.1"/>
    <property type="molecule type" value="Genomic_DNA"/>
</dbReference>
<evidence type="ECO:0000313" key="1">
    <source>
        <dbReference type="EMBL" id="ACQ68935.1"/>
    </source>
</evidence>
<reference evidence="1 2" key="1">
    <citation type="journal article" date="2009" name="Proc. Natl. Acad. Sci. U.S.A.">
        <title>Hamiltonella defensa, genome evolution of protective bacterial endosymbiont from pathogenic ancestors.</title>
        <authorList>
            <person name="Degnan P.H."/>
            <person name="Yu Y."/>
            <person name="Sisneros N."/>
            <person name="Wing R.A."/>
            <person name="Moran N.A."/>
        </authorList>
    </citation>
    <scope>NUCLEOTIDE SEQUENCE [LARGE SCALE GENOMIC DNA]</scope>
    <source>
        <strain evidence="2">5AT</strain>
    </source>
</reference>
<accession>C3M8G4</accession>
<sequence>MEKESVDDLKEELLKTRNLLNLTTDKLNDFISEKKRKKNFVLGGYYMMSRESEKNLRALQQECAAASIVFSIIREYMQIGTNSVTISNSALCKILDKSRATITRAVSHLAKNHYVQIIKTGNVNTYVVNEKIAFSGNALQRKAVFSATIVAHECEQEKRWEEVKELKVVPVIYSEN</sequence>
<name>C3M8G4_HAMD5</name>
<keyword evidence="1" id="KW-0614">Plasmid</keyword>
<proteinExistence type="predicted"/>
<protein>
    <submittedName>
        <fullName evidence="1">Plasmid replication initiator protein-like protein</fullName>
    </submittedName>
</protein>
<dbReference type="eggNOG" id="ENOG5033E0W">
    <property type="taxonomic scope" value="Bacteria"/>
</dbReference>
<gene>
    <name evidence="1" type="ordered locus">HDEF_p0058</name>
</gene>
<dbReference type="RefSeq" id="WP_015873107.1">
    <property type="nucleotide sequence ID" value="NC_012752.1"/>
</dbReference>
<dbReference type="KEGG" id="hde:HDEF_p0058"/>
<dbReference type="InterPro" id="IPR036390">
    <property type="entry name" value="WH_DNA-bd_sf"/>
</dbReference>
<dbReference type="SUPFAM" id="SSF46785">
    <property type="entry name" value="Winged helix' DNA-binding domain"/>
    <property type="match status" value="1"/>
</dbReference>
<dbReference type="AlphaFoldDB" id="C3M8G4"/>
<dbReference type="GeneID" id="66261888"/>
<organism evidence="1 2">
    <name type="scientific">Hamiltonella defensa subsp. Acyrthosiphon pisum (strain 5AT)</name>
    <dbReference type="NCBI Taxonomy" id="572265"/>
    <lineage>
        <taxon>Bacteria</taxon>
        <taxon>Pseudomonadati</taxon>
        <taxon>Pseudomonadota</taxon>
        <taxon>Gammaproteobacteria</taxon>
        <taxon>Enterobacterales</taxon>
        <taxon>Enterobacteriaceae</taxon>
        <taxon>aphid secondary symbionts</taxon>
        <taxon>Candidatus Williamhamiltonella</taxon>
    </lineage>
</organism>
<dbReference type="HOGENOM" id="CLU_1523110_0_0_6"/>
<keyword evidence="2" id="KW-1185">Reference proteome</keyword>
<geneLocation type="plasmid" evidence="1 2">
    <name>pHD5AT</name>
</geneLocation>
<evidence type="ECO:0000313" key="2">
    <source>
        <dbReference type="Proteomes" id="UP000002334"/>
    </source>
</evidence>
<dbReference type="Proteomes" id="UP000002334">
    <property type="component" value="Plasmid pHD5AT"/>
</dbReference>